<reference evidence="6 7" key="1">
    <citation type="journal article" date="2021" name="Elife">
        <title>Chloroplast acquisition without the gene transfer in kleptoplastic sea slugs, Plakobranchus ocellatus.</title>
        <authorList>
            <person name="Maeda T."/>
            <person name="Takahashi S."/>
            <person name="Yoshida T."/>
            <person name="Shimamura S."/>
            <person name="Takaki Y."/>
            <person name="Nagai Y."/>
            <person name="Toyoda A."/>
            <person name="Suzuki Y."/>
            <person name="Arimoto A."/>
            <person name="Ishii H."/>
            <person name="Satoh N."/>
            <person name="Nishiyama T."/>
            <person name="Hasebe M."/>
            <person name="Maruyama T."/>
            <person name="Minagawa J."/>
            <person name="Obokata J."/>
            <person name="Shigenobu S."/>
        </authorList>
    </citation>
    <scope>NUCLEOTIDE SEQUENCE [LARGE SCALE GENOMIC DNA]</scope>
</reference>
<accession>A0AAV4EZG6</accession>
<feature type="transmembrane region" description="Helical" evidence="5">
    <location>
        <begin position="20"/>
        <end position="40"/>
    </location>
</feature>
<comment type="caution">
    <text evidence="6">The sequence shown here is derived from an EMBL/GenBank/DDBJ whole genome shotgun (WGS) entry which is preliminary data.</text>
</comment>
<feature type="transmembrane region" description="Helical" evidence="5">
    <location>
        <begin position="135"/>
        <end position="155"/>
    </location>
</feature>
<dbReference type="InterPro" id="IPR050579">
    <property type="entry name" value="PMP-22/EMP/MP20-like"/>
</dbReference>
<dbReference type="Pfam" id="PF00822">
    <property type="entry name" value="PMP22_Claudin"/>
    <property type="match status" value="1"/>
</dbReference>
<dbReference type="Proteomes" id="UP000762676">
    <property type="component" value="Unassembled WGS sequence"/>
</dbReference>
<feature type="transmembrane region" description="Helical" evidence="5">
    <location>
        <begin position="175"/>
        <end position="197"/>
    </location>
</feature>
<dbReference type="GO" id="GO:0005886">
    <property type="term" value="C:plasma membrane"/>
    <property type="evidence" value="ECO:0007669"/>
    <property type="project" value="TreeGrafter"/>
</dbReference>
<keyword evidence="7" id="KW-1185">Reference proteome</keyword>
<evidence type="ECO:0000313" key="6">
    <source>
        <dbReference type="EMBL" id="GFR66347.1"/>
    </source>
</evidence>
<evidence type="ECO:0000256" key="1">
    <source>
        <dbReference type="ARBA" id="ARBA00004141"/>
    </source>
</evidence>
<dbReference type="InterPro" id="IPR004031">
    <property type="entry name" value="PMP22/EMP/MP20/Claudin"/>
</dbReference>
<dbReference type="PANTHER" id="PTHR10671">
    <property type="entry name" value="EPITHELIAL MEMBRANE PROTEIN-RELATED"/>
    <property type="match status" value="1"/>
</dbReference>
<proteinExistence type="predicted"/>
<name>A0AAV4EZG6_9GAST</name>
<keyword evidence="2 5" id="KW-0812">Transmembrane</keyword>
<evidence type="ECO:0000256" key="2">
    <source>
        <dbReference type="ARBA" id="ARBA00022692"/>
    </source>
</evidence>
<comment type="subcellular location">
    <subcellularLocation>
        <location evidence="1">Membrane</location>
        <topology evidence="1">Multi-pass membrane protein</topology>
    </subcellularLocation>
</comment>
<keyword evidence="3 5" id="KW-1133">Transmembrane helix</keyword>
<evidence type="ECO:0000256" key="5">
    <source>
        <dbReference type="SAM" id="Phobius"/>
    </source>
</evidence>
<sequence>MSSDQCTLLAGRILFRVGQLLLAIGIFMTILGMSTSHWVVRPNVNYSTHKIQANSTLVTQNFGLFIACRQSEYGQSRGQCGSIWENTNFVSKDTVRFIQFLSVVAGILFVVGVALEIVQLLPISKYRNFLAENRLVEMFSGIGTVVMLTSMVIFAGEVKNKAERVSGQEDEKSGWSFIVALMGLTMCVLGLVLVTMLRDLPIKKAGQKGGTWLRVASRASGQRA</sequence>
<evidence type="ECO:0000313" key="7">
    <source>
        <dbReference type="Proteomes" id="UP000762676"/>
    </source>
</evidence>
<protein>
    <submittedName>
        <fullName evidence="6">Uncharacterized protein</fullName>
    </submittedName>
</protein>
<dbReference type="EMBL" id="BMAT01000440">
    <property type="protein sequence ID" value="GFR66347.1"/>
    <property type="molecule type" value="Genomic_DNA"/>
</dbReference>
<dbReference type="AlphaFoldDB" id="A0AAV4EZG6"/>
<keyword evidence="4 5" id="KW-0472">Membrane</keyword>
<feature type="transmembrane region" description="Helical" evidence="5">
    <location>
        <begin position="97"/>
        <end position="123"/>
    </location>
</feature>
<gene>
    <name evidence="6" type="ORF">ElyMa_000226400</name>
</gene>
<dbReference type="Gene3D" id="1.20.140.150">
    <property type="match status" value="1"/>
</dbReference>
<dbReference type="PANTHER" id="PTHR10671:SF108">
    <property type="entry name" value="CLAUDIN FAMILY PROTEIN-RELATED"/>
    <property type="match status" value="1"/>
</dbReference>
<organism evidence="6 7">
    <name type="scientific">Elysia marginata</name>
    <dbReference type="NCBI Taxonomy" id="1093978"/>
    <lineage>
        <taxon>Eukaryota</taxon>
        <taxon>Metazoa</taxon>
        <taxon>Spiralia</taxon>
        <taxon>Lophotrochozoa</taxon>
        <taxon>Mollusca</taxon>
        <taxon>Gastropoda</taxon>
        <taxon>Heterobranchia</taxon>
        <taxon>Euthyneura</taxon>
        <taxon>Panpulmonata</taxon>
        <taxon>Sacoglossa</taxon>
        <taxon>Placobranchoidea</taxon>
        <taxon>Plakobranchidae</taxon>
        <taxon>Elysia</taxon>
    </lineage>
</organism>
<evidence type="ECO:0000256" key="3">
    <source>
        <dbReference type="ARBA" id="ARBA00022989"/>
    </source>
</evidence>
<evidence type="ECO:0000256" key="4">
    <source>
        <dbReference type="ARBA" id="ARBA00023136"/>
    </source>
</evidence>